<evidence type="ECO:0000313" key="2">
    <source>
        <dbReference type="EMBL" id="TBU25989.1"/>
    </source>
</evidence>
<keyword evidence="1" id="KW-0732">Signal</keyword>
<protein>
    <recommendedName>
        <fullName evidence="3">Secreted protein</fullName>
    </recommendedName>
</protein>
<accession>A0A4Q9MFD0</accession>
<gene>
    <name evidence="2" type="ORF">BD311DRAFT_763420</name>
</gene>
<dbReference type="EMBL" id="ML143452">
    <property type="protein sequence ID" value="TBU25989.1"/>
    <property type="molecule type" value="Genomic_DNA"/>
</dbReference>
<sequence length="110" mass="12350">MRIIFRKVCLLIECMSPARACSHGSCATMDRQHWMPLRLVMLPATLSCQVLLTPVVFVRPSCGTVLFPFARLTLTFSKQPTNSVPTPRRYRVPTACLDMIRLALGILCGR</sequence>
<evidence type="ECO:0000256" key="1">
    <source>
        <dbReference type="SAM" id="SignalP"/>
    </source>
</evidence>
<organism evidence="2">
    <name type="scientific">Dichomitus squalens</name>
    <dbReference type="NCBI Taxonomy" id="114155"/>
    <lineage>
        <taxon>Eukaryota</taxon>
        <taxon>Fungi</taxon>
        <taxon>Dikarya</taxon>
        <taxon>Basidiomycota</taxon>
        <taxon>Agaricomycotina</taxon>
        <taxon>Agaricomycetes</taxon>
        <taxon>Polyporales</taxon>
        <taxon>Polyporaceae</taxon>
        <taxon>Dichomitus</taxon>
    </lineage>
</organism>
<feature type="chain" id="PRO_5020235103" description="Secreted protein" evidence="1">
    <location>
        <begin position="21"/>
        <end position="110"/>
    </location>
</feature>
<proteinExistence type="predicted"/>
<evidence type="ECO:0008006" key="3">
    <source>
        <dbReference type="Google" id="ProtNLM"/>
    </source>
</evidence>
<feature type="signal peptide" evidence="1">
    <location>
        <begin position="1"/>
        <end position="20"/>
    </location>
</feature>
<dbReference type="AlphaFoldDB" id="A0A4Q9MFD0"/>
<name>A0A4Q9MFD0_9APHY</name>
<reference evidence="2" key="1">
    <citation type="submission" date="2019-01" db="EMBL/GenBank/DDBJ databases">
        <title>Draft genome sequences of three monokaryotic isolates of the white-rot basidiomycete fungus Dichomitus squalens.</title>
        <authorList>
            <consortium name="DOE Joint Genome Institute"/>
            <person name="Lopez S.C."/>
            <person name="Andreopoulos B."/>
            <person name="Pangilinan J."/>
            <person name="Lipzen A."/>
            <person name="Riley R."/>
            <person name="Ahrendt S."/>
            <person name="Ng V."/>
            <person name="Barry K."/>
            <person name="Daum C."/>
            <person name="Grigoriev I.V."/>
            <person name="Hilden K.S."/>
            <person name="Makela M.R."/>
            <person name="de Vries R.P."/>
        </authorList>
    </citation>
    <scope>NUCLEOTIDE SEQUENCE [LARGE SCALE GENOMIC DNA]</scope>
    <source>
        <strain evidence="2">OM18370.1</strain>
    </source>
</reference>
<dbReference type="Proteomes" id="UP000292957">
    <property type="component" value="Unassembled WGS sequence"/>
</dbReference>